<evidence type="ECO:0008006" key="4">
    <source>
        <dbReference type="Google" id="ProtNLM"/>
    </source>
</evidence>
<accession>X0PEN1</accession>
<keyword evidence="1" id="KW-0732">Signal</keyword>
<reference evidence="2 3" key="1">
    <citation type="journal article" date="2015" name="Genome Announc.">
        <title>Expanding the biotechnology potential of lactobacilli through comparative genomics of 213 strains and associated genera.</title>
        <authorList>
            <person name="Sun Z."/>
            <person name="Harris H.M."/>
            <person name="McCann A."/>
            <person name="Guo C."/>
            <person name="Argimon S."/>
            <person name="Zhang W."/>
            <person name="Yang X."/>
            <person name="Jeffery I.B."/>
            <person name="Cooney J.C."/>
            <person name="Kagawa T.F."/>
            <person name="Liu W."/>
            <person name="Song Y."/>
            <person name="Salvetti E."/>
            <person name="Wrobel A."/>
            <person name="Rasinkangas P."/>
            <person name="Parkhill J."/>
            <person name="Rea M.C."/>
            <person name="O'Sullivan O."/>
            <person name="Ritari J."/>
            <person name="Douillard F.P."/>
            <person name="Paul Ross R."/>
            <person name="Yang R."/>
            <person name="Briner A.E."/>
            <person name="Felis G.E."/>
            <person name="de Vos W.M."/>
            <person name="Barrangou R."/>
            <person name="Klaenhammer T.R."/>
            <person name="Caufield P.W."/>
            <person name="Cui Y."/>
            <person name="Zhang H."/>
            <person name="O'Toole P.W."/>
        </authorList>
    </citation>
    <scope>NUCLEOTIDE SEQUENCE [LARGE SCALE GENOMIC DNA]</scope>
    <source>
        <strain evidence="2 3">DSM 18527</strain>
    </source>
</reference>
<organism evidence="2 3">
    <name type="scientific">Agrilactobacillus composti DSM 18527 = JCM 14202</name>
    <dbReference type="NCBI Taxonomy" id="1423734"/>
    <lineage>
        <taxon>Bacteria</taxon>
        <taxon>Bacillati</taxon>
        <taxon>Bacillota</taxon>
        <taxon>Bacilli</taxon>
        <taxon>Lactobacillales</taxon>
        <taxon>Lactobacillaceae</taxon>
        <taxon>Agrilactobacillus</taxon>
    </lineage>
</organism>
<protein>
    <recommendedName>
        <fullName evidence="4">Surface layer protein A domain-containing protein</fullName>
    </recommendedName>
</protein>
<feature type="chain" id="PRO_5039507401" description="Surface layer protein A domain-containing protein" evidence="1">
    <location>
        <begin position="28"/>
        <end position="750"/>
    </location>
</feature>
<dbReference type="OrthoDB" id="2334426at2"/>
<comment type="caution">
    <text evidence="2">The sequence shown here is derived from an EMBL/GenBank/DDBJ whole genome shotgun (WGS) entry which is preliminary data.</text>
</comment>
<dbReference type="RefSeq" id="WP_035452838.1">
    <property type="nucleotide sequence ID" value="NZ_AZGA01000005.1"/>
</dbReference>
<proteinExistence type="predicted"/>
<evidence type="ECO:0000313" key="2">
    <source>
        <dbReference type="EMBL" id="KRM36227.1"/>
    </source>
</evidence>
<name>X0PEN1_9LACO</name>
<evidence type="ECO:0000313" key="3">
    <source>
        <dbReference type="Proteomes" id="UP000051236"/>
    </source>
</evidence>
<dbReference type="PATRIC" id="fig|1423734.3.peg.3029"/>
<dbReference type="Proteomes" id="UP000051236">
    <property type="component" value="Unassembled WGS sequence"/>
</dbReference>
<dbReference type="AlphaFoldDB" id="X0PEN1"/>
<evidence type="ECO:0000256" key="1">
    <source>
        <dbReference type="SAM" id="SignalP"/>
    </source>
</evidence>
<feature type="signal peptide" evidence="1">
    <location>
        <begin position="1"/>
        <end position="27"/>
    </location>
</feature>
<dbReference type="EMBL" id="AZGA01000005">
    <property type="protein sequence ID" value="KRM36227.1"/>
    <property type="molecule type" value="Genomic_DNA"/>
</dbReference>
<keyword evidence="3" id="KW-1185">Reference proteome</keyword>
<gene>
    <name evidence="2" type="ORF">FC83_GL002977</name>
</gene>
<sequence>MIKKSRVKYLGVAAAALLAVAPAVTTAVSPAFTGNNISIAQAADTTSGVSGEFDSTKENLIYVKAKSYNEQAKTGSVYADASLSGTATKKVTDGQFFTITGVNLKNGVVSAYQLSDSGGSSVYGWIQASDFAGFFDKKWGFVPIPGDQNTKDQVFNLSTNPTLYKTSDGSTFTVASLTLNGSGAITTFTSNTGATAAPTDLVAKDPLVEAGIDSKNSFVKPNASTTPKIYKDMHTSQDTGETLASAGQVAIGTVKDGNGNIVAYKLADGQYVKASEVTPGPVPVGSFVEDPNILDGKSQVVAKGSTAQVYSDNTTQNKVDGKTIDNKTPQKVLAYVRPTEGAKAVAIKIGDKQYVKVSDIKYYTDASSGLTTDTDVPASKSVAKTKGTDKVQVYSDPAATQAMDGNMITPGNPYKVIGIVSDADGNVVSYMLAPGQYVKAGDVNVSGDGSTTGNYTEFLENGSVNVKKDATVYSDNNFATAEDTKITKGQTINYTSVLKANDTGKILGYGFKNGDHTSYIKVADTGDTVDTNLTITVVPAGTLTVDSANKAVKVYDDAATSKDSGATLDTSYNTWTVTRTAKNADGKVVAYDLGNNQWVKAADVTEGSTASKATVSDLPTGTALYSNFIGATIYSDPDTTKSNGSLNTSYDEWSAFKVAKDSNGNPVAYELGSNQWVKAMDLQLQKNLNGTFAANAGTALYSADGTLTGTISTSGLYKVFAVTYINGHQAVKLGNDSQWIIAATGDYYPA</sequence>
<dbReference type="eggNOG" id="ENOG5030B33">
    <property type="taxonomic scope" value="Bacteria"/>
</dbReference>